<feature type="region of interest" description="Disordered" evidence="1">
    <location>
        <begin position="205"/>
        <end position="229"/>
    </location>
</feature>
<keyword evidence="2" id="KW-0472">Membrane</keyword>
<comment type="caution">
    <text evidence="3">The sequence shown here is derived from an EMBL/GenBank/DDBJ whole genome shotgun (WGS) entry which is preliminary data.</text>
</comment>
<keyword evidence="4" id="KW-1185">Reference proteome</keyword>
<feature type="transmembrane region" description="Helical" evidence="2">
    <location>
        <begin position="96"/>
        <end position="121"/>
    </location>
</feature>
<feature type="transmembrane region" description="Helical" evidence="2">
    <location>
        <begin position="35"/>
        <end position="56"/>
    </location>
</feature>
<name>A0ABV9S397_9PSEU</name>
<sequence>MTQPAPGYRPYQQPMAPMMGAPTPPKQSRGGVTTLLAGVLALVVAGLAVGGSFGAISTYRNALEIGDETSVYASTTTWWEYNDDGSSVSTESESTLTGLTLVLAAALLVLGAVFAFVAARARTSGPVTATRSLISAGVGALASVALLQLFWVLNQTQRYNERELEAGETLEFTPGLGLWLPLGGLLLGVVAVALAHLGRRQGDVRMEPNTPRMGFPAPYGYRPPHMPVAERPTDVQISAEDAAADTQRVSGATASGEVSSAPAGEAQTPAAASAPLTPATTSAPGTGAGAAAADEPAPPVAAPPLTPATTSPAEAAEPPAPAAAEPAAPAAEKPDAPADEPTPRSELPAAPPAPELSSSDDKTDK</sequence>
<dbReference type="EMBL" id="JBHSIS010000010">
    <property type="protein sequence ID" value="MFC4856132.1"/>
    <property type="molecule type" value="Genomic_DNA"/>
</dbReference>
<feature type="region of interest" description="Disordered" evidence="1">
    <location>
        <begin position="241"/>
        <end position="365"/>
    </location>
</feature>
<reference evidence="4" key="1">
    <citation type="journal article" date="2019" name="Int. J. Syst. Evol. Microbiol.">
        <title>The Global Catalogue of Microorganisms (GCM) 10K type strain sequencing project: providing services to taxonomists for standard genome sequencing and annotation.</title>
        <authorList>
            <consortium name="The Broad Institute Genomics Platform"/>
            <consortium name="The Broad Institute Genome Sequencing Center for Infectious Disease"/>
            <person name="Wu L."/>
            <person name="Ma J."/>
        </authorList>
    </citation>
    <scope>NUCLEOTIDE SEQUENCE [LARGE SCALE GENOMIC DNA]</scope>
    <source>
        <strain evidence="4">ZS-22-S1</strain>
    </source>
</reference>
<feature type="transmembrane region" description="Helical" evidence="2">
    <location>
        <begin position="178"/>
        <end position="197"/>
    </location>
</feature>
<keyword evidence="2" id="KW-1133">Transmembrane helix</keyword>
<feature type="compositionally biased region" description="Low complexity" evidence="1">
    <location>
        <begin position="261"/>
        <end position="295"/>
    </location>
</feature>
<feature type="compositionally biased region" description="Polar residues" evidence="1">
    <location>
        <begin position="247"/>
        <end position="258"/>
    </location>
</feature>
<evidence type="ECO:0000256" key="2">
    <source>
        <dbReference type="SAM" id="Phobius"/>
    </source>
</evidence>
<proteinExistence type="predicted"/>
<protein>
    <submittedName>
        <fullName evidence="3">Uncharacterized protein</fullName>
    </submittedName>
</protein>
<feature type="compositionally biased region" description="Low complexity" evidence="1">
    <location>
        <begin position="307"/>
        <end position="331"/>
    </location>
</feature>
<evidence type="ECO:0000313" key="4">
    <source>
        <dbReference type="Proteomes" id="UP001595859"/>
    </source>
</evidence>
<evidence type="ECO:0000313" key="3">
    <source>
        <dbReference type="EMBL" id="MFC4856132.1"/>
    </source>
</evidence>
<organism evidence="3 4">
    <name type="scientific">Actinophytocola glycyrrhizae</name>
    <dbReference type="NCBI Taxonomy" id="2044873"/>
    <lineage>
        <taxon>Bacteria</taxon>
        <taxon>Bacillati</taxon>
        <taxon>Actinomycetota</taxon>
        <taxon>Actinomycetes</taxon>
        <taxon>Pseudonocardiales</taxon>
        <taxon>Pseudonocardiaceae</taxon>
    </lineage>
</organism>
<keyword evidence="2" id="KW-0812">Transmembrane</keyword>
<accession>A0ABV9S397</accession>
<gene>
    <name evidence="3" type="ORF">ACFPCV_21735</name>
</gene>
<feature type="compositionally biased region" description="Pro residues" evidence="1">
    <location>
        <begin position="296"/>
        <end position="306"/>
    </location>
</feature>
<dbReference type="Proteomes" id="UP001595859">
    <property type="component" value="Unassembled WGS sequence"/>
</dbReference>
<evidence type="ECO:0000256" key="1">
    <source>
        <dbReference type="SAM" id="MobiDB-lite"/>
    </source>
</evidence>
<feature type="compositionally biased region" description="Low complexity" evidence="1">
    <location>
        <begin position="10"/>
        <end position="21"/>
    </location>
</feature>
<dbReference type="RefSeq" id="WP_378058112.1">
    <property type="nucleotide sequence ID" value="NZ_JBHSIS010000010.1"/>
</dbReference>
<feature type="region of interest" description="Disordered" evidence="1">
    <location>
        <begin position="1"/>
        <end position="27"/>
    </location>
</feature>
<feature type="transmembrane region" description="Helical" evidence="2">
    <location>
        <begin position="133"/>
        <end position="153"/>
    </location>
</feature>